<dbReference type="RefSeq" id="WP_012324974.1">
    <property type="nucleotide sequence ID" value="NC_010506.1"/>
</dbReference>
<reference evidence="1 2" key="1">
    <citation type="submission" date="2008-02" db="EMBL/GenBank/DDBJ databases">
        <title>Complete sequence of Shewanella woodyi ATCC 51908.</title>
        <authorList>
            <consortium name="US DOE Joint Genome Institute"/>
            <person name="Copeland A."/>
            <person name="Lucas S."/>
            <person name="Lapidus A."/>
            <person name="Glavina del Rio T."/>
            <person name="Dalin E."/>
            <person name="Tice H."/>
            <person name="Bruce D."/>
            <person name="Goodwin L."/>
            <person name="Pitluck S."/>
            <person name="Sims D."/>
            <person name="Brettin T."/>
            <person name="Detter J.C."/>
            <person name="Han C."/>
            <person name="Kuske C.R."/>
            <person name="Schmutz J."/>
            <person name="Larimer F."/>
            <person name="Land M."/>
            <person name="Hauser L."/>
            <person name="Kyrpides N."/>
            <person name="Lykidis A."/>
            <person name="Zhao J.-S."/>
            <person name="Richardson P."/>
        </authorList>
    </citation>
    <scope>NUCLEOTIDE SEQUENCE [LARGE SCALE GENOMIC DNA]</scope>
    <source>
        <strain evidence="2">ATCC 51908 / MS32</strain>
    </source>
</reference>
<dbReference type="Proteomes" id="UP000002168">
    <property type="component" value="Chromosome"/>
</dbReference>
<sequence>MSSNVEITYINKSMNKDLPTIFVFTKNETPTFDALKEGVAWRVIPDIGRASSSQFNFPIETSVGATWQGGQNKTQVLDSTIGKRYTVSKDDTGVVLAANGNASDTKSIDVNNDVNVPNGISAELYKDGKLMMTKNIVGFGQKATFVLKPRLYWGVASEIQESQLLNSAVLNTDKFFEQDLEGVTKVTVSLNGNAESGYNFKIENQE</sequence>
<evidence type="ECO:0000313" key="1">
    <source>
        <dbReference type="EMBL" id="ACA86632.1"/>
    </source>
</evidence>
<dbReference type="EMBL" id="CP000961">
    <property type="protein sequence ID" value="ACA86632.1"/>
    <property type="molecule type" value="Genomic_DNA"/>
</dbReference>
<name>B1KF91_SHEWM</name>
<dbReference type="STRING" id="392500.Swoo_2353"/>
<accession>B1KF91</accession>
<protein>
    <submittedName>
        <fullName evidence="1">Uncharacterized protein</fullName>
    </submittedName>
</protein>
<proteinExistence type="predicted"/>
<dbReference type="AlphaFoldDB" id="B1KF91"/>
<organism evidence="1 2">
    <name type="scientific">Shewanella woodyi (strain ATCC 51908 / MS32)</name>
    <dbReference type="NCBI Taxonomy" id="392500"/>
    <lineage>
        <taxon>Bacteria</taxon>
        <taxon>Pseudomonadati</taxon>
        <taxon>Pseudomonadota</taxon>
        <taxon>Gammaproteobacteria</taxon>
        <taxon>Alteromonadales</taxon>
        <taxon>Shewanellaceae</taxon>
        <taxon>Shewanella</taxon>
    </lineage>
</organism>
<dbReference type="KEGG" id="swd:Swoo_2353"/>
<dbReference type="eggNOG" id="ENOG502ZCFT">
    <property type="taxonomic scope" value="Bacteria"/>
</dbReference>
<gene>
    <name evidence="1" type="ordered locus">Swoo_2353</name>
</gene>
<evidence type="ECO:0000313" key="2">
    <source>
        <dbReference type="Proteomes" id="UP000002168"/>
    </source>
</evidence>
<dbReference type="HOGENOM" id="CLU_091612_0_0_6"/>
<keyword evidence="2" id="KW-1185">Reference proteome</keyword>